<dbReference type="PANTHER" id="PTHR11851">
    <property type="entry name" value="METALLOPROTEASE"/>
    <property type="match status" value="1"/>
</dbReference>
<dbReference type="AlphaFoldDB" id="A0A940DK04"/>
<evidence type="ECO:0000313" key="4">
    <source>
        <dbReference type="Proteomes" id="UP000712007"/>
    </source>
</evidence>
<gene>
    <name evidence="3" type="ORF">IAC51_05570</name>
</gene>
<dbReference type="EMBL" id="JADIMV010000097">
    <property type="protein sequence ID" value="MBO8440103.1"/>
    <property type="molecule type" value="Genomic_DNA"/>
</dbReference>
<evidence type="ECO:0000256" key="1">
    <source>
        <dbReference type="ARBA" id="ARBA00007261"/>
    </source>
</evidence>
<dbReference type="SUPFAM" id="SSF63411">
    <property type="entry name" value="LuxS/MPP-like metallohydrolase"/>
    <property type="match status" value="4"/>
</dbReference>
<dbReference type="InterPro" id="IPR007863">
    <property type="entry name" value="Peptidase_M16_C"/>
</dbReference>
<reference evidence="3" key="2">
    <citation type="journal article" date="2021" name="PeerJ">
        <title>Extensive microbial diversity within the chicken gut microbiome revealed by metagenomics and culture.</title>
        <authorList>
            <person name="Gilroy R."/>
            <person name="Ravi A."/>
            <person name="Getino M."/>
            <person name="Pursley I."/>
            <person name="Horton D.L."/>
            <person name="Alikhan N.F."/>
            <person name="Baker D."/>
            <person name="Gharbi K."/>
            <person name="Hall N."/>
            <person name="Watson M."/>
            <person name="Adriaenssens E.M."/>
            <person name="Foster-Nyarko E."/>
            <person name="Jarju S."/>
            <person name="Secka A."/>
            <person name="Antonio M."/>
            <person name="Oren A."/>
            <person name="Chaudhuri R.R."/>
            <person name="La Ragione R."/>
            <person name="Hildebrand F."/>
            <person name="Pallen M.J."/>
        </authorList>
    </citation>
    <scope>NUCLEOTIDE SEQUENCE</scope>
    <source>
        <strain evidence="3">3924</strain>
    </source>
</reference>
<evidence type="ECO:0000259" key="2">
    <source>
        <dbReference type="Pfam" id="PF05193"/>
    </source>
</evidence>
<dbReference type="Pfam" id="PF05193">
    <property type="entry name" value="Peptidase_M16_C"/>
    <property type="match status" value="1"/>
</dbReference>
<dbReference type="InterPro" id="IPR050361">
    <property type="entry name" value="MPP/UQCRC_Complex"/>
</dbReference>
<dbReference type="PANTHER" id="PTHR11851:SF49">
    <property type="entry name" value="MITOCHONDRIAL-PROCESSING PEPTIDASE SUBUNIT ALPHA"/>
    <property type="match status" value="1"/>
</dbReference>
<accession>A0A940DK04</accession>
<reference evidence="3" key="1">
    <citation type="submission" date="2020-10" db="EMBL/GenBank/DDBJ databases">
        <authorList>
            <person name="Gilroy R."/>
        </authorList>
    </citation>
    <scope>NUCLEOTIDE SEQUENCE</scope>
    <source>
        <strain evidence="3">3924</strain>
    </source>
</reference>
<comment type="caution">
    <text evidence="3">The sequence shown here is derived from an EMBL/GenBank/DDBJ whole genome shotgun (WGS) entry which is preliminary data.</text>
</comment>
<comment type="similarity">
    <text evidence="1">Belongs to the peptidase M16 family.</text>
</comment>
<name>A0A940DK04_9BACT</name>
<dbReference type="Proteomes" id="UP000712007">
    <property type="component" value="Unassembled WGS sequence"/>
</dbReference>
<organism evidence="3 4">
    <name type="scientific">Candidatus Aphodosoma intestinipullorum</name>
    <dbReference type="NCBI Taxonomy" id="2840674"/>
    <lineage>
        <taxon>Bacteria</taxon>
        <taxon>Pseudomonadati</taxon>
        <taxon>Bacteroidota</taxon>
        <taxon>Bacteroidia</taxon>
        <taxon>Bacteroidales</taxon>
        <taxon>Candidatus Aphodosoma</taxon>
    </lineage>
</organism>
<sequence length="1003" mass="115307">MRTAKYIIVALMVLLWVNVTAQKSNVSKEYKLENGLTVILMEDKTARDVRGVVSVRAGTADEEEGKTGAATLLKHLMDNGTDKIGALDWEQERPLLDEISRLYDSLAMAKGTMRRAELNRRISEMSAAAAQYGSPMEYGRLMRRIGATDAGSEVTRDGSMYWSSFPKESVEKWLELNSERFINPVFRNFQGVLNVVCAEYNRETSALMPFKNIGSKSQMKVSNSADQPYIDSKLYKGTPYARPFMGNAEDLERLSPRTVEEYYEKWYVANNMALILAGNFDAEEVKPMLETSFGRIKTGALPTREQYPAPDFSDGKRYTTGTTGWHYFYWNFKGVGRDNPDYVPLDFTLNLLTNSHGTGLLDRLNHEMTTSRIGAANRCYNRVEDGVLCISMRPMVSRYETSVQYLKDIEKTLFEEIDKLKDPKTIPEELFMAAKRTYINEQEMSEMLTNGERALRAGEAFVLGMEMSGMSKVKRARGLTKADVARCANRYLSGGYQTIVCDCTLPAIMPEKTEMQEIGSVEWPDAGESAYATRLMAEEVRLPEAEYGVRDSVTVRQLDNGAFVHYSQNRENNNFNLTLRYDYGTRDDPWMEYAVWFLDRSGIMPDKDETERRRMFYALGSTVEFRVDESHFYIELSGDDKYLNQTLGLVSAMIYTPKFVPEHKHLLVNEMVGNRFVEWRSEPFNYDALEEYVRYRDKSMYIDRPPKDRLIFYNGLPNIPYVFESDGIFMAYVTDYLDMWGVIRTALGSTAEAYYYGSLPLGKAVRVLESMPRNSVVPSRAVGKKRLTEYETTRVVFFPKGDMAESRVFLYVNTGVPDTRTQVRCHAFNLYFSDLLAEEFRLDRAMSNVPAGAVEMPAYIGGGTYFHGEIETGHEEVNDVLDAYMELLEEMPEHQERFEGVVRTLRSSYLKRDPDMRRQAMSYEVYRRAYPEGFPLKEWLSELERLTFDDMMEYYESHIKGKPVTIAIMGDPARIGLKHLREKYGKVRWISRDKLFVDDLNIM</sequence>
<protein>
    <submittedName>
        <fullName evidence="3">Insulinase family protein</fullName>
    </submittedName>
</protein>
<evidence type="ECO:0000313" key="3">
    <source>
        <dbReference type="EMBL" id="MBO8440103.1"/>
    </source>
</evidence>
<dbReference type="GO" id="GO:0046872">
    <property type="term" value="F:metal ion binding"/>
    <property type="evidence" value="ECO:0007669"/>
    <property type="project" value="InterPro"/>
</dbReference>
<feature type="domain" description="Peptidase M16 C-terminal" evidence="2">
    <location>
        <begin position="255"/>
        <end position="437"/>
    </location>
</feature>
<dbReference type="Gene3D" id="3.30.830.10">
    <property type="entry name" value="Metalloenzyme, LuxS/M16 peptidase-like"/>
    <property type="match status" value="3"/>
</dbReference>
<dbReference type="InterPro" id="IPR011249">
    <property type="entry name" value="Metalloenz_LuxS/M16"/>
</dbReference>
<proteinExistence type="inferred from homology"/>